<gene>
    <name evidence="3" type="ORF">ACFPRH_01990</name>
</gene>
<name>A0ABW0ACV5_9ACTN</name>
<keyword evidence="2" id="KW-0472">Membrane</keyword>
<dbReference type="InterPro" id="IPR052020">
    <property type="entry name" value="Cyclic_di-GMP/3'3'-cGAMP_PDE"/>
</dbReference>
<sequence>MREGDEPYPPLRGSVPGPRTAARPDSALSVAVLALVQTAAALLVCAALSVTLWHGLHEPAYALAFGALVAIGETVRWGAAPREREPAPLGAAGALAYALLGECGGRPTTHGVLQVVAVVFAGTLAGAVPQLARGQRTALDHVVRRVLSVAFAAVCFQPLYNSGALQEWGKGAPYALFLMVLMALTALCDAVLAALMLRVRSGFPYGPLLREELRALPGIGSAVCATGAVIALAVAVAGLWALPVFCAPLLLAQLSFRRYEAIRTTYRQTIASLARSTEIAGYTPPGHARRVAELSCAVGREMGLTGNRLTVLEYAALMHDIGQLSLVDPVPGGATAPLPADRQRRIALLGGAVVRQTGVPAEVAVVVERQADPYRDQPLPARIVRAVNAYDDLTGGDPAHTPRALERLRLGTGQDYHPEVIEALAKVLGRSTAPAAPAAPVPREPDPAARDRARETLGDETGPAAPATGAHPA</sequence>
<feature type="region of interest" description="Disordered" evidence="1">
    <location>
        <begin position="433"/>
        <end position="473"/>
    </location>
</feature>
<dbReference type="GO" id="GO:0016787">
    <property type="term" value="F:hydrolase activity"/>
    <property type="evidence" value="ECO:0007669"/>
    <property type="project" value="UniProtKB-KW"/>
</dbReference>
<evidence type="ECO:0000256" key="2">
    <source>
        <dbReference type="SAM" id="Phobius"/>
    </source>
</evidence>
<feature type="transmembrane region" description="Helical" evidence="2">
    <location>
        <begin position="142"/>
        <end position="160"/>
    </location>
</feature>
<comment type="caution">
    <text evidence="3">The sequence shown here is derived from an EMBL/GenBank/DDBJ whole genome shotgun (WGS) entry which is preliminary data.</text>
</comment>
<dbReference type="InterPro" id="IPR003607">
    <property type="entry name" value="HD/PDEase_dom"/>
</dbReference>
<evidence type="ECO:0000313" key="4">
    <source>
        <dbReference type="Proteomes" id="UP001596160"/>
    </source>
</evidence>
<reference evidence="4" key="1">
    <citation type="journal article" date="2019" name="Int. J. Syst. Evol. Microbiol.">
        <title>The Global Catalogue of Microorganisms (GCM) 10K type strain sequencing project: providing services to taxonomists for standard genome sequencing and annotation.</title>
        <authorList>
            <consortium name="The Broad Institute Genomics Platform"/>
            <consortium name="The Broad Institute Genome Sequencing Center for Infectious Disease"/>
            <person name="Wu L."/>
            <person name="Ma J."/>
        </authorList>
    </citation>
    <scope>NUCLEOTIDE SEQUENCE [LARGE SCALE GENOMIC DNA]</scope>
    <source>
        <strain evidence="4">PCU 266</strain>
    </source>
</reference>
<organism evidence="3 4">
    <name type="scientific">Streptomyces amakusaensis</name>
    <dbReference type="NCBI Taxonomy" id="67271"/>
    <lineage>
        <taxon>Bacteria</taxon>
        <taxon>Bacillati</taxon>
        <taxon>Actinomycetota</taxon>
        <taxon>Actinomycetes</taxon>
        <taxon>Kitasatosporales</taxon>
        <taxon>Streptomycetaceae</taxon>
        <taxon>Streptomyces</taxon>
    </lineage>
</organism>
<dbReference type="PANTHER" id="PTHR45228:SF4">
    <property type="entry name" value="LIPOPROTEIN"/>
    <property type="match status" value="1"/>
</dbReference>
<evidence type="ECO:0000256" key="1">
    <source>
        <dbReference type="SAM" id="MobiDB-lite"/>
    </source>
</evidence>
<feature type="region of interest" description="Disordered" evidence="1">
    <location>
        <begin position="1"/>
        <end position="22"/>
    </location>
</feature>
<feature type="transmembrane region" description="Helical" evidence="2">
    <location>
        <begin position="111"/>
        <end position="130"/>
    </location>
</feature>
<accession>A0ABW0ACV5</accession>
<dbReference type="PANTHER" id="PTHR45228">
    <property type="entry name" value="CYCLIC DI-GMP PHOSPHODIESTERASE TM_0186-RELATED"/>
    <property type="match status" value="1"/>
</dbReference>
<feature type="compositionally biased region" description="Basic and acidic residues" evidence="1">
    <location>
        <begin position="443"/>
        <end position="457"/>
    </location>
</feature>
<dbReference type="EC" id="3.1.4.-" evidence="3"/>
<dbReference type="EMBL" id="JBHSKP010000001">
    <property type="protein sequence ID" value="MFC5150504.1"/>
    <property type="molecule type" value="Genomic_DNA"/>
</dbReference>
<dbReference type="SUPFAM" id="SSF109604">
    <property type="entry name" value="HD-domain/PDEase-like"/>
    <property type="match status" value="1"/>
</dbReference>
<feature type="transmembrane region" description="Helical" evidence="2">
    <location>
        <begin position="172"/>
        <end position="197"/>
    </location>
</feature>
<feature type="compositionally biased region" description="Low complexity" evidence="1">
    <location>
        <begin position="461"/>
        <end position="473"/>
    </location>
</feature>
<keyword evidence="2" id="KW-1133">Transmembrane helix</keyword>
<dbReference type="Proteomes" id="UP001596160">
    <property type="component" value="Unassembled WGS sequence"/>
</dbReference>
<keyword evidence="3" id="KW-0378">Hydrolase</keyword>
<dbReference type="Gene3D" id="1.10.3210.10">
    <property type="entry name" value="Hypothetical protein af1432"/>
    <property type="match status" value="1"/>
</dbReference>
<evidence type="ECO:0000313" key="3">
    <source>
        <dbReference type="EMBL" id="MFC5150504.1"/>
    </source>
</evidence>
<keyword evidence="2" id="KW-0812">Transmembrane</keyword>
<dbReference type="CDD" id="cd00077">
    <property type="entry name" value="HDc"/>
    <property type="match status" value="1"/>
</dbReference>
<feature type="transmembrane region" description="Helical" evidence="2">
    <location>
        <begin position="218"/>
        <end position="242"/>
    </location>
</feature>
<protein>
    <submittedName>
        <fullName evidence="3">HD-GYP domain-containing protein</fullName>
        <ecNumber evidence="3">3.1.4.-</ecNumber>
    </submittedName>
</protein>
<feature type="transmembrane region" description="Helical" evidence="2">
    <location>
        <begin position="27"/>
        <end position="53"/>
    </location>
</feature>
<dbReference type="RefSeq" id="WP_344476684.1">
    <property type="nucleotide sequence ID" value="NZ_BAAASB010000007.1"/>
</dbReference>
<keyword evidence="4" id="KW-1185">Reference proteome</keyword>
<proteinExistence type="predicted"/>